<dbReference type="PANTHER" id="PTHR37813">
    <property type="entry name" value="FELS-2 PROPHAGE PROTEIN"/>
    <property type="match status" value="1"/>
</dbReference>
<evidence type="ECO:0000256" key="2">
    <source>
        <dbReference type="SAM" id="Phobius"/>
    </source>
</evidence>
<reference evidence="3 4" key="1">
    <citation type="journal article" date="2021" name="bioRxiv">
        <title>Unique metabolic strategies in Hadean analogues reveal hints for primordial physiology.</title>
        <authorList>
            <person name="Nobu M.K."/>
            <person name="Nakai R."/>
            <person name="Tamazawa S."/>
            <person name="Mori H."/>
            <person name="Toyoda A."/>
            <person name="Ijiri A."/>
            <person name="Suzuki S."/>
            <person name="Kurokawa K."/>
            <person name="Kamagata Y."/>
            <person name="Tamaki H."/>
        </authorList>
    </citation>
    <scope>NUCLEOTIDE SEQUENCE [LARGE SCALE GENOMIC DNA]</scope>
    <source>
        <strain evidence="3">BS525</strain>
    </source>
</reference>
<feature type="transmembrane region" description="Helical" evidence="2">
    <location>
        <begin position="459"/>
        <end position="479"/>
    </location>
</feature>
<accession>A0A9E2BJF6</accession>
<dbReference type="Proteomes" id="UP000811545">
    <property type="component" value="Unassembled WGS sequence"/>
</dbReference>
<dbReference type="InterPro" id="IPR010090">
    <property type="entry name" value="Phage_tape_meas"/>
</dbReference>
<dbReference type="EMBL" id="QLTW01000118">
    <property type="protein sequence ID" value="MBT9145570.1"/>
    <property type="molecule type" value="Genomic_DNA"/>
</dbReference>
<keyword evidence="2" id="KW-0472">Membrane</keyword>
<dbReference type="PANTHER" id="PTHR37813:SF1">
    <property type="entry name" value="FELS-2 PROPHAGE PROTEIN"/>
    <property type="match status" value="1"/>
</dbReference>
<feature type="transmembrane region" description="Helical" evidence="2">
    <location>
        <begin position="392"/>
        <end position="420"/>
    </location>
</feature>
<feature type="transmembrane region" description="Helical" evidence="2">
    <location>
        <begin position="365"/>
        <end position="386"/>
    </location>
</feature>
<proteinExistence type="predicted"/>
<dbReference type="AlphaFoldDB" id="A0A9E2BJF6"/>
<name>A0A9E2BJF6_PSYF1</name>
<keyword evidence="2" id="KW-0812">Transmembrane</keyword>
<comment type="caution">
    <text evidence="3">The sequence shown here is derived from an EMBL/GenBank/DDBJ whole genome shotgun (WGS) entry which is preliminary data.</text>
</comment>
<keyword evidence="2" id="KW-1133">Transmembrane helix</keyword>
<evidence type="ECO:0000256" key="1">
    <source>
        <dbReference type="ARBA" id="ARBA00022612"/>
    </source>
</evidence>
<dbReference type="NCBIfam" id="TIGR01760">
    <property type="entry name" value="tape_meas_TP901"/>
    <property type="match status" value="1"/>
</dbReference>
<evidence type="ECO:0000313" key="4">
    <source>
        <dbReference type="Proteomes" id="UP000811545"/>
    </source>
</evidence>
<evidence type="ECO:0008006" key="5">
    <source>
        <dbReference type="Google" id="ProtNLM"/>
    </source>
</evidence>
<evidence type="ECO:0000313" key="3">
    <source>
        <dbReference type="EMBL" id="MBT9145570.1"/>
    </source>
</evidence>
<gene>
    <name evidence="3" type="ORF">DDT42_01443</name>
</gene>
<organism evidence="3 4">
    <name type="scientific">Psychracetigena formicireducens</name>
    <dbReference type="NCBI Taxonomy" id="2986056"/>
    <lineage>
        <taxon>Bacteria</taxon>
        <taxon>Bacillati</taxon>
        <taxon>Candidatus Lithacetigenota</taxon>
        <taxon>Candidatus Psychracetigena</taxon>
    </lineage>
</organism>
<keyword evidence="1" id="KW-1188">Viral release from host cell</keyword>
<protein>
    <recommendedName>
        <fullName evidence="5">Phage tail tape measure protein</fullName>
    </recommendedName>
</protein>
<sequence>MAISIGDALLRLGVDSSALDRSMTGLGKRLDSQFLNLGKKMSLSLTVPIIAFGAALFKTEDIVEDAFDRIRIGTGATGEALNRLKGDFKAVFAKVPQDAAQVGIAIADLNTRLGLTGQPLQNLTVQMLNLARLSKTEVGPIIANTTRLFGDWAIATEHQGDTLDLLFKVSQSTGIGIDSLAQRVVQFGAPLRTMGFSLEESLVLLGKWEKEGVNSELVLGSLRIAMGHFAQGNIPMREGLDQTIKKMQALGPSAEAVSLAMEVFGARAGPDMAAAILEGRFEIEKLLKVIQESPDTVNRAAADIEGFAEKLAMVRNQATLALHPLGVALLKVLESLLPKIKPLISSVAGLIEGFANLSPSVQMTIIAIVGIIAAIGPLLMILPSLIASIKVLIAAFLFLLTPMGLIILKIGAISAIIALLVRNWDWLRERTINIWGALLQFLGGVPGRIRSIFSTVTGLILSPFRVAFAGIGSGINWLIRQLNKINIKIPVWVPVIGGKEFGIKIPEIALPRFAKGGIIPEPTLLYGLRSQRPYAIAGERGPELVSPIKPGLGSLSVVNNFNISQLVVREEADIDRISKLLYDKIQASTRGRGYHGI</sequence>